<dbReference type="InterPro" id="IPR036875">
    <property type="entry name" value="Znf_CCHC_sf"/>
</dbReference>
<feature type="region of interest" description="Disordered" evidence="2">
    <location>
        <begin position="1"/>
        <end position="73"/>
    </location>
</feature>
<gene>
    <name evidence="4" type="ORF">MEUPH1_LOCUS25661</name>
</gene>
<evidence type="ECO:0000313" key="4">
    <source>
        <dbReference type="EMBL" id="CAI6371685.1"/>
    </source>
</evidence>
<evidence type="ECO:0000256" key="1">
    <source>
        <dbReference type="PROSITE-ProRule" id="PRU00047"/>
    </source>
</evidence>
<protein>
    <recommendedName>
        <fullName evidence="3">CCHC-type domain-containing protein</fullName>
    </recommendedName>
</protein>
<dbReference type="InterPro" id="IPR001878">
    <property type="entry name" value="Znf_CCHC"/>
</dbReference>
<keyword evidence="1" id="KW-0862">Zinc</keyword>
<reference evidence="4 5" key="1">
    <citation type="submission" date="2023-01" db="EMBL/GenBank/DDBJ databases">
        <authorList>
            <person name="Whitehead M."/>
        </authorList>
    </citation>
    <scope>NUCLEOTIDE SEQUENCE [LARGE SCALE GENOMIC DNA]</scope>
</reference>
<feature type="compositionally biased region" description="Basic and acidic residues" evidence="2">
    <location>
        <begin position="61"/>
        <end position="71"/>
    </location>
</feature>
<feature type="domain" description="CCHC-type" evidence="3">
    <location>
        <begin position="245"/>
        <end position="259"/>
    </location>
</feature>
<evidence type="ECO:0000259" key="3">
    <source>
        <dbReference type="PROSITE" id="PS50158"/>
    </source>
</evidence>
<keyword evidence="5" id="KW-1185">Reference proteome</keyword>
<name>A0AAV0XT41_9HEMI</name>
<proteinExistence type="predicted"/>
<organism evidence="4 5">
    <name type="scientific">Macrosiphum euphorbiae</name>
    <name type="common">potato aphid</name>
    <dbReference type="NCBI Taxonomy" id="13131"/>
    <lineage>
        <taxon>Eukaryota</taxon>
        <taxon>Metazoa</taxon>
        <taxon>Ecdysozoa</taxon>
        <taxon>Arthropoda</taxon>
        <taxon>Hexapoda</taxon>
        <taxon>Insecta</taxon>
        <taxon>Pterygota</taxon>
        <taxon>Neoptera</taxon>
        <taxon>Paraneoptera</taxon>
        <taxon>Hemiptera</taxon>
        <taxon>Sternorrhyncha</taxon>
        <taxon>Aphidomorpha</taxon>
        <taxon>Aphidoidea</taxon>
        <taxon>Aphididae</taxon>
        <taxon>Macrosiphini</taxon>
        <taxon>Macrosiphum</taxon>
    </lineage>
</organism>
<dbReference type="GO" id="GO:0008270">
    <property type="term" value="F:zinc ion binding"/>
    <property type="evidence" value="ECO:0007669"/>
    <property type="project" value="UniProtKB-KW"/>
</dbReference>
<keyword evidence="1" id="KW-0479">Metal-binding</keyword>
<evidence type="ECO:0000313" key="5">
    <source>
        <dbReference type="Proteomes" id="UP001160148"/>
    </source>
</evidence>
<accession>A0AAV0XT41</accession>
<dbReference type="GO" id="GO:0003676">
    <property type="term" value="F:nucleic acid binding"/>
    <property type="evidence" value="ECO:0007669"/>
    <property type="project" value="InterPro"/>
</dbReference>
<dbReference type="Proteomes" id="UP001160148">
    <property type="component" value="Unassembled WGS sequence"/>
</dbReference>
<feature type="compositionally biased region" description="Basic and acidic residues" evidence="2">
    <location>
        <begin position="33"/>
        <end position="42"/>
    </location>
</feature>
<dbReference type="AlphaFoldDB" id="A0AAV0XT41"/>
<dbReference type="EMBL" id="CARXXK010001014">
    <property type="protein sequence ID" value="CAI6371685.1"/>
    <property type="molecule type" value="Genomic_DNA"/>
</dbReference>
<dbReference type="SUPFAM" id="SSF57756">
    <property type="entry name" value="Retrovirus zinc finger-like domains"/>
    <property type="match status" value="1"/>
</dbReference>
<dbReference type="PROSITE" id="PS50158">
    <property type="entry name" value="ZF_CCHC"/>
    <property type="match status" value="1"/>
</dbReference>
<sequence>MDTILVEEDSPPKPSTSYADRVKLKSGTSVKTRPKENGRKDPLPPLTPVIAKKGNPSAANRETDKLVDGPRTKPKNIKVKKANEKARAATVGPCIEIIGDQEKWADIRKSIEQKGSCPKVRISKNEAGIILFPEHPDTLNALRRTSNLAKRKPPLPRLIISGVDRLLEGHVLSWSLVNQNREHLGLSTEDEAGIKPLFKTGPRDRISANWVIEARPETFAKLENKSAYLGFSKCRIKLYSSILQCYNCQRYGHTAARCRAKEPTCRNSSVSHDSRNCRSESVRCTNCKNRGHKSSSMKCPAKSGAVRTILRRTDFAVLKPPVLSAQVGTSSGNECGN</sequence>
<dbReference type="Pfam" id="PF00098">
    <property type="entry name" value="zf-CCHC"/>
    <property type="match status" value="1"/>
</dbReference>
<comment type="caution">
    <text evidence="4">The sequence shown here is derived from an EMBL/GenBank/DDBJ whole genome shotgun (WGS) entry which is preliminary data.</text>
</comment>
<dbReference type="SMART" id="SM00343">
    <property type="entry name" value="ZnF_C2HC"/>
    <property type="match status" value="2"/>
</dbReference>
<evidence type="ECO:0000256" key="2">
    <source>
        <dbReference type="SAM" id="MobiDB-lite"/>
    </source>
</evidence>
<keyword evidence="1" id="KW-0863">Zinc-finger</keyword>